<proteinExistence type="predicted"/>
<name>A0A9P4NII3_9PEZI</name>
<dbReference type="Proteomes" id="UP000800235">
    <property type="component" value="Unassembled WGS sequence"/>
</dbReference>
<dbReference type="AlphaFoldDB" id="A0A9P4NII3"/>
<sequence>MTTPTLIQSLLPFLAIYRNTLPEIMSITEIMNQYSSINLHTGRTTVAIPAGSGQAVQFTRAERGVQTMPTGIKVHWRKTTTFSTTNQGSQILTHINFLVLGKARVPCKAHFVGRLQTTSNDGCAVVRACIRPLTGDAAHGGGAFVTTIKSGNKTAVAVRSKPV</sequence>
<evidence type="ECO:0000313" key="2">
    <source>
        <dbReference type="Proteomes" id="UP000800235"/>
    </source>
</evidence>
<protein>
    <submittedName>
        <fullName evidence="1">Uncharacterized protein</fullName>
    </submittedName>
</protein>
<accession>A0A9P4NII3</accession>
<organism evidence="1 2">
    <name type="scientific">Tothia fuscella</name>
    <dbReference type="NCBI Taxonomy" id="1048955"/>
    <lineage>
        <taxon>Eukaryota</taxon>
        <taxon>Fungi</taxon>
        <taxon>Dikarya</taxon>
        <taxon>Ascomycota</taxon>
        <taxon>Pezizomycotina</taxon>
        <taxon>Dothideomycetes</taxon>
        <taxon>Pleosporomycetidae</taxon>
        <taxon>Venturiales</taxon>
        <taxon>Cylindrosympodiaceae</taxon>
        <taxon>Tothia</taxon>
    </lineage>
</organism>
<comment type="caution">
    <text evidence="1">The sequence shown here is derived from an EMBL/GenBank/DDBJ whole genome shotgun (WGS) entry which is preliminary data.</text>
</comment>
<keyword evidence="2" id="KW-1185">Reference proteome</keyword>
<gene>
    <name evidence="1" type="ORF">EJ08DRAFT_452579</name>
</gene>
<dbReference type="EMBL" id="MU007083">
    <property type="protein sequence ID" value="KAF2423286.1"/>
    <property type="molecule type" value="Genomic_DNA"/>
</dbReference>
<evidence type="ECO:0000313" key="1">
    <source>
        <dbReference type="EMBL" id="KAF2423286.1"/>
    </source>
</evidence>
<reference evidence="1" key="1">
    <citation type="journal article" date="2020" name="Stud. Mycol.">
        <title>101 Dothideomycetes genomes: a test case for predicting lifestyles and emergence of pathogens.</title>
        <authorList>
            <person name="Haridas S."/>
            <person name="Albert R."/>
            <person name="Binder M."/>
            <person name="Bloem J."/>
            <person name="Labutti K."/>
            <person name="Salamov A."/>
            <person name="Andreopoulos B."/>
            <person name="Baker S."/>
            <person name="Barry K."/>
            <person name="Bills G."/>
            <person name="Bluhm B."/>
            <person name="Cannon C."/>
            <person name="Castanera R."/>
            <person name="Culley D."/>
            <person name="Daum C."/>
            <person name="Ezra D."/>
            <person name="Gonzalez J."/>
            <person name="Henrissat B."/>
            <person name="Kuo A."/>
            <person name="Liang C."/>
            <person name="Lipzen A."/>
            <person name="Lutzoni F."/>
            <person name="Magnuson J."/>
            <person name="Mondo S."/>
            <person name="Nolan M."/>
            <person name="Ohm R."/>
            <person name="Pangilinan J."/>
            <person name="Park H.-J."/>
            <person name="Ramirez L."/>
            <person name="Alfaro M."/>
            <person name="Sun H."/>
            <person name="Tritt A."/>
            <person name="Yoshinaga Y."/>
            <person name="Zwiers L.-H."/>
            <person name="Turgeon B."/>
            <person name="Goodwin S."/>
            <person name="Spatafora J."/>
            <person name="Crous P."/>
            <person name="Grigoriev I."/>
        </authorList>
    </citation>
    <scope>NUCLEOTIDE SEQUENCE</scope>
    <source>
        <strain evidence="1">CBS 130266</strain>
    </source>
</reference>